<dbReference type="PROSITE" id="PS50157">
    <property type="entry name" value="ZINC_FINGER_C2H2_2"/>
    <property type="match status" value="3"/>
</dbReference>
<dbReference type="Pfam" id="PF00096">
    <property type="entry name" value="zf-C2H2"/>
    <property type="match status" value="3"/>
</dbReference>
<dbReference type="GO" id="GO:0008270">
    <property type="term" value="F:zinc ion binding"/>
    <property type="evidence" value="ECO:0007669"/>
    <property type="project" value="UniProtKB-KW"/>
</dbReference>
<dbReference type="PROSITE" id="PS00028">
    <property type="entry name" value="ZINC_FINGER_C2H2_1"/>
    <property type="match status" value="3"/>
</dbReference>
<dbReference type="GO" id="GO:0000981">
    <property type="term" value="F:DNA-binding transcription factor activity, RNA polymerase II-specific"/>
    <property type="evidence" value="ECO:0007669"/>
    <property type="project" value="TreeGrafter"/>
</dbReference>
<keyword evidence="3" id="KW-0677">Repeat</keyword>
<dbReference type="SMART" id="SM00355">
    <property type="entry name" value="ZnF_C2H2"/>
    <property type="match status" value="3"/>
</dbReference>
<reference evidence="10 11" key="1">
    <citation type="submission" date="2015-07" db="EMBL/GenBank/DDBJ databases">
        <title>The genome of Melipona quadrifasciata.</title>
        <authorList>
            <person name="Pan H."/>
            <person name="Kapheim K."/>
        </authorList>
    </citation>
    <scope>NUCLEOTIDE SEQUENCE [LARGE SCALE GENOMIC DNA]</scope>
    <source>
        <strain evidence="10">0111107301</strain>
        <tissue evidence="10">Whole body</tissue>
    </source>
</reference>
<name>A0A0M9A5V2_9HYME</name>
<dbReference type="GO" id="GO:0005634">
    <property type="term" value="C:nucleus"/>
    <property type="evidence" value="ECO:0007669"/>
    <property type="project" value="UniProtKB-SubCell"/>
</dbReference>
<dbReference type="AlphaFoldDB" id="A0A0M9A5V2"/>
<proteinExistence type="predicted"/>
<evidence type="ECO:0000256" key="6">
    <source>
        <dbReference type="ARBA" id="ARBA00023242"/>
    </source>
</evidence>
<dbReference type="PANTHER" id="PTHR23235">
    <property type="entry name" value="KRUEPPEL-LIKE TRANSCRIPTION FACTOR"/>
    <property type="match status" value="1"/>
</dbReference>
<evidence type="ECO:0000256" key="1">
    <source>
        <dbReference type="ARBA" id="ARBA00004123"/>
    </source>
</evidence>
<dbReference type="SUPFAM" id="SSF57667">
    <property type="entry name" value="beta-beta-alpha zinc fingers"/>
    <property type="match status" value="2"/>
</dbReference>
<dbReference type="PANTHER" id="PTHR23235:SF120">
    <property type="entry name" value="KRUPPEL-LIKE FACTOR 15"/>
    <property type="match status" value="1"/>
</dbReference>
<dbReference type="EMBL" id="KQ435746">
    <property type="protein sequence ID" value="KOX76563.1"/>
    <property type="molecule type" value="Genomic_DNA"/>
</dbReference>
<dbReference type="InterPro" id="IPR036236">
    <property type="entry name" value="Znf_C2H2_sf"/>
</dbReference>
<protein>
    <submittedName>
        <fullName evidence="10">Krueppel-like factor 15</fullName>
    </submittedName>
</protein>
<evidence type="ECO:0000256" key="3">
    <source>
        <dbReference type="ARBA" id="ARBA00022737"/>
    </source>
</evidence>
<dbReference type="OrthoDB" id="4748970at2759"/>
<accession>A0A0M9A5V2</accession>
<keyword evidence="2" id="KW-0479">Metal-binding</keyword>
<dbReference type="InterPro" id="IPR013087">
    <property type="entry name" value="Znf_C2H2_type"/>
</dbReference>
<feature type="compositionally biased region" description="Basic residues" evidence="8">
    <location>
        <begin position="1"/>
        <end position="14"/>
    </location>
</feature>
<comment type="subcellular location">
    <subcellularLocation>
        <location evidence="1">Nucleus</location>
    </subcellularLocation>
</comment>
<dbReference type="GO" id="GO:0000978">
    <property type="term" value="F:RNA polymerase II cis-regulatory region sequence-specific DNA binding"/>
    <property type="evidence" value="ECO:0007669"/>
    <property type="project" value="TreeGrafter"/>
</dbReference>
<gene>
    <name evidence="10" type="ORF">WN51_11769</name>
</gene>
<dbReference type="FunFam" id="3.30.160.60:FF:000624">
    <property type="entry name" value="zinc finger protein 697"/>
    <property type="match status" value="1"/>
</dbReference>
<keyword evidence="11" id="KW-1185">Reference proteome</keyword>
<feature type="region of interest" description="Disordered" evidence="8">
    <location>
        <begin position="1"/>
        <end position="29"/>
    </location>
</feature>
<evidence type="ECO:0000256" key="7">
    <source>
        <dbReference type="PROSITE-ProRule" id="PRU00042"/>
    </source>
</evidence>
<keyword evidence="4 7" id="KW-0863">Zinc-finger</keyword>
<feature type="domain" description="C2H2-type" evidence="9">
    <location>
        <begin position="307"/>
        <end position="336"/>
    </location>
</feature>
<dbReference type="Proteomes" id="UP000053105">
    <property type="component" value="Unassembled WGS sequence"/>
</dbReference>
<keyword evidence="5" id="KW-0862">Zinc</keyword>
<sequence>MSKGNIKQRHRRLQTIRDIDGPRGPRHDLPNHDWQFHEGQFYRAVLSRVGPGPHGDVAYGRLSGVVGIMTDELLFSALGLTMDTSVERQLFSTSSTTFTYDYEASSCRTTPHSDDSESIDAQSNNNNNIGNMIECYTDLTCPAKTSWNEWSDNSMPLSGTGCLSELSELSELDSELEWCLDRSWNSGLPERTPLCTAGCEGFLHLPLPNPQQTFQPEEPLWVLGIDLKALDDTLETNGIDYNNNQVRENISSAAAAALATHDYTNRSLANAAEDRCFPCTYQGCVKVYAKASHLKAHLRRHTGEKPFACTWSGCGWRFSRSDELARHRRSHSGVKPYPCEMCSKRFARSDHLAKHRKVHRKNAYPLFHGGRGLRGGKINSILPAEI</sequence>
<keyword evidence="6" id="KW-0539">Nucleus</keyword>
<feature type="domain" description="C2H2-type" evidence="9">
    <location>
        <begin position="337"/>
        <end position="359"/>
    </location>
</feature>
<feature type="compositionally biased region" description="Basic and acidic residues" evidence="8">
    <location>
        <begin position="15"/>
        <end position="29"/>
    </location>
</feature>
<dbReference type="STRING" id="166423.A0A0M9A5V2"/>
<dbReference type="FunFam" id="3.30.160.60:FF:000125">
    <property type="entry name" value="Putative zinc finger protein 143"/>
    <property type="match status" value="1"/>
</dbReference>
<evidence type="ECO:0000313" key="11">
    <source>
        <dbReference type="Proteomes" id="UP000053105"/>
    </source>
</evidence>
<evidence type="ECO:0000256" key="5">
    <source>
        <dbReference type="ARBA" id="ARBA00022833"/>
    </source>
</evidence>
<evidence type="ECO:0000256" key="4">
    <source>
        <dbReference type="ARBA" id="ARBA00022771"/>
    </source>
</evidence>
<evidence type="ECO:0000259" key="9">
    <source>
        <dbReference type="PROSITE" id="PS50157"/>
    </source>
</evidence>
<evidence type="ECO:0000256" key="8">
    <source>
        <dbReference type="SAM" id="MobiDB-lite"/>
    </source>
</evidence>
<dbReference type="FunFam" id="3.30.160.60:FF:000018">
    <property type="entry name" value="Krueppel-like factor 15"/>
    <property type="match status" value="1"/>
</dbReference>
<evidence type="ECO:0000256" key="2">
    <source>
        <dbReference type="ARBA" id="ARBA00022723"/>
    </source>
</evidence>
<evidence type="ECO:0000313" key="10">
    <source>
        <dbReference type="EMBL" id="KOX76563.1"/>
    </source>
</evidence>
<dbReference type="Gene3D" id="3.30.160.60">
    <property type="entry name" value="Classic Zinc Finger"/>
    <property type="match status" value="3"/>
</dbReference>
<organism evidence="10 11">
    <name type="scientific">Melipona quadrifasciata</name>
    <dbReference type="NCBI Taxonomy" id="166423"/>
    <lineage>
        <taxon>Eukaryota</taxon>
        <taxon>Metazoa</taxon>
        <taxon>Ecdysozoa</taxon>
        <taxon>Arthropoda</taxon>
        <taxon>Hexapoda</taxon>
        <taxon>Insecta</taxon>
        <taxon>Pterygota</taxon>
        <taxon>Neoptera</taxon>
        <taxon>Endopterygota</taxon>
        <taxon>Hymenoptera</taxon>
        <taxon>Apocrita</taxon>
        <taxon>Aculeata</taxon>
        <taxon>Apoidea</taxon>
        <taxon>Anthophila</taxon>
        <taxon>Apidae</taxon>
        <taxon>Melipona</taxon>
    </lineage>
</organism>
<feature type="domain" description="C2H2-type" evidence="9">
    <location>
        <begin position="277"/>
        <end position="306"/>
    </location>
</feature>